<keyword evidence="2 6" id="KW-0732">Signal</keyword>
<dbReference type="PANTHER" id="PTHR43649:SF33">
    <property type="entry name" value="POLYGALACTURONAN_RHAMNOGALACTURONAN-BINDING PROTEIN YTCQ"/>
    <property type="match status" value="1"/>
</dbReference>
<dbReference type="InterPro" id="IPR006059">
    <property type="entry name" value="SBP"/>
</dbReference>
<feature type="signal peptide" evidence="6">
    <location>
        <begin position="1"/>
        <end position="23"/>
    </location>
</feature>
<keyword evidence="4" id="KW-0564">Palmitate</keyword>
<evidence type="ECO:0000313" key="7">
    <source>
        <dbReference type="EMBL" id="MFC5989124.1"/>
    </source>
</evidence>
<evidence type="ECO:0000313" key="8">
    <source>
        <dbReference type="Proteomes" id="UP001596250"/>
    </source>
</evidence>
<keyword evidence="8" id="KW-1185">Reference proteome</keyword>
<accession>A0ABW1IW12</accession>
<dbReference type="InterPro" id="IPR050490">
    <property type="entry name" value="Bact_solute-bd_prot1"/>
</dbReference>
<evidence type="ECO:0000256" key="1">
    <source>
        <dbReference type="ARBA" id="ARBA00022475"/>
    </source>
</evidence>
<protein>
    <submittedName>
        <fullName evidence="7">ABC transporter substrate-binding protein</fullName>
    </submittedName>
</protein>
<dbReference type="EMBL" id="JBHSQV010000187">
    <property type="protein sequence ID" value="MFC5989124.1"/>
    <property type="molecule type" value="Genomic_DNA"/>
</dbReference>
<feature type="chain" id="PRO_5046596429" evidence="6">
    <location>
        <begin position="24"/>
        <end position="440"/>
    </location>
</feature>
<evidence type="ECO:0000256" key="6">
    <source>
        <dbReference type="SAM" id="SignalP"/>
    </source>
</evidence>
<keyword evidence="5" id="KW-0449">Lipoprotein</keyword>
<proteinExistence type="predicted"/>
<keyword evidence="3" id="KW-0472">Membrane</keyword>
<evidence type="ECO:0000256" key="2">
    <source>
        <dbReference type="ARBA" id="ARBA00022729"/>
    </source>
</evidence>
<dbReference type="Proteomes" id="UP001596250">
    <property type="component" value="Unassembled WGS sequence"/>
</dbReference>
<comment type="caution">
    <text evidence="7">The sequence shown here is derived from an EMBL/GenBank/DDBJ whole genome shotgun (WGS) entry which is preliminary data.</text>
</comment>
<reference evidence="8" key="1">
    <citation type="journal article" date="2019" name="Int. J. Syst. Evol. Microbiol.">
        <title>The Global Catalogue of Microorganisms (GCM) 10K type strain sequencing project: providing services to taxonomists for standard genome sequencing and annotation.</title>
        <authorList>
            <consortium name="The Broad Institute Genomics Platform"/>
            <consortium name="The Broad Institute Genome Sequencing Center for Infectious Disease"/>
            <person name="Wu L."/>
            <person name="Ma J."/>
        </authorList>
    </citation>
    <scope>NUCLEOTIDE SEQUENCE [LARGE SCALE GENOMIC DNA]</scope>
    <source>
        <strain evidence="8">CCM 8749</strain>
    </source>
</reference>
<dbReference type="RefSeq" id="WP_379896687.1">
    <property type="nucleotide sequence ID" value="NZ_CBCSCT010000002.1"/>
</dbReference>
<dbReference type="SUPFAM" id="SSF53850">
    <property type="entry name" value="Periplasmic binding protein-like II"/>
    <property type="match status" value="1"/>
</dbReference>
<dbReference type="PANTHER" id="PTHR43649">
    <property type="entry name" value="ARABINOSE-BINDING PROTEIN-RELATED"/>
    <property type="match status" value="1"/>
</dbReference>
<name>A0ABW1IW12_9BACL</name>
<evidence type="ECO:0000256" key="3">
    <source>
        <dbReference type="ARBA" id="ARBA00023136"/>
    </source>
</evidence>
<evidence type="ECO:0000256" key="5">
    <source>
        <dbReference type="ARBA" id="ARBA00023288"/>
    </source>
</evidence>
<dbReference type="Gene3D" id="3.40.190.10">
    <property type="entry name" value="Periplasmic binding protein-like II"/>
    <property type="match status" value="2"/>
</dbReference>
<evidence type="ECO:0000256" key="4">
    <source>
        <dbReference type="ARBA" id="ARBA00023139"/>
    </source>
</evidence>
<keyword evidence="1" id="KW-1003">Cell membrane</keyword>
<dbReference type="Pfam" id="PF01547">
    <property type="entry name" value="SBP_bac_1"/>
    <property type="match status" value="1"/>
</dbReference>
<dbReference type="PROSITE" id="PS51257">
    <property type="entry name" value="PROKAR_LIPOPROTEIN"/>
    <property type="match status" value="1"/>
</dbReference>
<sequence length="440" mass="49095">MLGRTKITAISMILLLLFLSACGSNNGNNGDNGNNGSAGKKVTITMEAGQAMKANYPHIFDQANLDEFEKLHNIKVEVIIDPDNQVKNILQTKIATNETPDLIVYNKVAAENELNAVTNMLNLSDQPWVSRLVDADSLKAPDGNIYGFVMQMPLDAQAVVYNKDIFEELGLSVPTSYDEFLEVCEALEAAGINPLFAPFKDAWTFQIWTAGSFGYYAEKVEPGLWDKINAGEVKWSEVEAFREILERGLNLAEQGYISKSALSDDFNMAPNAFSKREAAMMIMGDWFVNDMAVKDPELNLGLFPIPAFNDVDELNISQSQLGGMVFIPEASEHQEEAKKFLDFVSQKEQMDRAQAVAPFMPSVTDASEPQLTPLQQEIYDNYIETGRKVVEMNAFMKVDLTELWKYYQDMFAGGKTPQEVLEAWDKKFAELMKASGQPGF</sequence>
<gene>
    <name evidence="7" type="ORF">ACFPXP_22190</name>
</gene>
<organism evidence="7 8">
    <name type="scientific">Marinicrinis lubricantis</name>
    <dbReference type="NCBI Taxonomy" id="2086470"/>
    <lineage>
        <taxon>Bacteria</taxon>
        <taxon>Bacillati</taxon>
        <taxon>Bacillota</taxon>
        <taxon>Bacilli</taxon>
        <taxon>Bacillales</taxon>
        <taxon>Paenibacillaceae</taxon>
    </lineage>
</organism>